<keyword evidence="4" id="KW-1185">Reference proteome</keyword>
<name>A0A7Y6MAG7_9ACTN</name>
<feature type="region of interest" description="Disordered" evidence="1">
    <location>
        <begin position="112"/>
        <end position="140"/>
    </location>
</feature>
<evidence type="ECO:0000313" key="3">
    <source>
        <dbReference type="EMBL" id="NUW40652.1"/>
    </source>
</evidence>
<dbReference type="InterPro" id="IPR027417">
    <property type="entry name" value="P-loop_NTPase"/>
</dbReference>
<dbReference type="EMBL" id="JABWGO010000001">
    <property type="protein sequence ID" value="NUW40652.1"/>
    <property type="molecule type" value="Genomic_DNA"/>
</dbReference>
<feature type="domain" description="NACHT N-terminal Helical" evidence="2">
    <location>
        <begin position="3"/>
        <end position="216"/>
    </location>
</feature>
<dbReference type="SUPFAM" id="SSF52540">
    <property type="entry name" value="P-loop containing nucleoside triphosphate hydrolases"/>
    <property type="match status" value="1"/>
</dbReference>
<evidence type="ECO:0000256" key="1">
    <source>
        <dbReference type="SAM" id="MobiDB-lite"/>
    </source>
</evidence>
<dbReference type="InterPro" id="IPR054567">
    <property type="entry name" value="NNH7"/>
</dbReference>
<dbReference type="RefSeq" id="WP_175599997.1">
    <property type="nucleotide sequence ID" value="NZ_JABWGO010000001.1"/>
</dbReference>
<dbReference type="Gene3D" id="3.40.50.300">
    <property type="entry name" value="P-loop containing nucleotide triphosphate hydrolases"/>
    <property type="match status" value="1"/>
</dbReference>
<accession>A0A7Y6MAG7</accession>
<gene>
    <name evidence="3" type="ORF">HT134_10935</name>
</gene>
<reference evidence="3 4" key="1">
    <citation type="submission" date="2020-06" db="EMBL/GenBank/DDBJ databases">
        <authorList>
            <person name="Chanama M."/>
        </authorList>
    </citation>
    <scope>NUCLEOTIDE SEQUENCE [LARGE SCALE GENOMIC DNA]</scope>
    <source>
        <strain evidence="3 4">TBRC6557</strain>
    </source>
</reference>
<sequence>MNREYRYSDAVRLLGGTAPVVKELDTLLSAGTLGLWDLIEAKNELVKVGGDLLGRWSEWRAGDAWRSRTERIEAAHTVLVYTALFEAVDDLDLSSLVGDLRLIKREMTEQDRRNRVQARSDAQEALDDLRTPPCPSPHSPYEVTKKKIGSFYQAGARHLLKILPELAGWDRLTAQQRDRACAALRMLPSCAVARYEDAYRRLAQDVQEFGFWTGMVDHQATRASLAGLECLLSTIASGQAPTDRLQALRNVHKAALRRPVAELGDMPVGLRLPTLEEAYISQRFRAGEIEHGDNPGVESWWEGKEQRDDLPAFLAAFLTQSRASRVPLIVLGQPGAGKSVLTKVLGARLPSAFLPIRVPLREVSASDSIQEQIEKAIQQATGEMLSWPSLVRSLGGRLPVVILDGFDELLQATGVKRSDYLAKVARFQEREGELGSAVAVIVTSRTAVAHFAAPQLGTVMVRLEPFDDVQIRRWLEVWNTVNASYFVRQKVQSFAPERALAHPDLAGQPLLLLMLAVYDADGNPLDRAMSSFGQTELYEQLMISFARRELAKAHPADQLDTRVEEWLERLAFVAFSMFNRRSRWVTAEQVTDDFLALGRAQPSARSFETPLSDGERIFGSFFFLHEVQAVRNADRLKAYEFVHATFGEFLIARLVAGLLDEMARRPPGRLISTLDDTLLRALLSWAALSSYAPVVEFLWQLARRSDAKPWHAVVARLFHELDDRSDMSPPHYRPQPSNPARRYAYYTANLLVLAVTTADRVFASDLLPGREDAPTEWERYFYLWKSQCAKEEWESQVRVVTLIPSKREGAWDHIVKLYRGPRDDRVRLVPPESRGQVGPLSAFTQSLPIATSLPHAGDDAGPTGLDH</sequence>
<organism evidence="3 4">
    <name type="scientific">Nonomuraea rhodomycinica</name>
    <dbReference type="NCBI Taxonomy" id="1712872"/>
    <lineage>
        <taxon>Bacteria</taxon>
        <taxon>Bacillati</taxon>
        <taxon>Actinomycetota</taxon>
        <taxon>Actinomycetes</taxon>
        <taxon>Streptosporangiales</taxon>
        <taxon>Streptosporangiaceae</taxon>
        <taxon>Nonomuraea</taxon>
    </lineage>
</organism>
<evidence type="ECO:0000259" key="2">
    <source>
        <dbReference type="Pfam" id="PF22738"/>
    </source>
</evidence>
<dbReference type="Pfam" id="PF22738">
    <property type="entry name" value="NNH7"/>
    <property type="match status" value="1"/>
</dbReference>
<dbReference type="AlphaFoldDB" id="A0A7Y6MAG7"/>
<comment type="caution">
    <text evidence="3">The sequence shown here is derived from an EMBL/GenBank/DDBJ whole genome shotgun (WGS) entry which is preliminary data.</text>
</comment>
<proteinExistence type="predicted"/>
<protein>
    <recommendedName>
        <fullName evidence="2">NACHT N-terminal Helical domain-containing protein</fullName>
    </recommendedName>
</protein>
<dbReference type="Proteomes" id="UP000546126">
    <property type="component" value="Unassembled WGS sequence"/>
</dbReference>
<evidence type="ECO:0000313" key="4">
    <source>
        <dbReference type="Proteomes" id="UP000546126"/>
    </source>
</evidence>